<evidence type="ECO:0000256" key="1">
    <source>
        <dbReference type="SAM" id="MobiDB-lite"/>
    </source>
</evidence>
<dbReference type="EMBL" id="JAVIZX010000001">
    <property type="protein sequence ID" value="MDR6214103.1"/>
    <property type="molecule type" value="Genomic_DNA"/>
</dbReference>
<feature type="region of interest" description="Disordered" evidence="1">
    <location>
        <begin position="248"/>
        <end position="267"/>
    </location>
</feature>
<protein>
    <submittedName>
        <fullName evidence="2">Uncharacterized protein</fullName>
    </submittedName>
</protein>
<keyword evidence="3" id="KW-1185">Reference proteome</keyword>
<proteinExistence type="predicted"/>
<evidence type="ECO:0000313" key="3">
    <source>
        <dbReference type="Proteomes" id="UP001267710"/>
    </source>
</evidence>
<dbReference type="Proteomes" id="UP001267710">
    <property type="component" value="Unassembled WGS sequence"/>
</dbReference>
<organism evidence="2 3">
    <name type="scientific">Paracidovorax wautersii</name>
    <dbReference type="NCBI Taxonomy" id="1177982"/>
    <lineage>
        <taxon>Bacteria</taxon>
        <taxon>Pseudomonadati</taxon>
        <taxon>Pseudomonadota</taxon>
        <taxon>Betaproteobacteria</taxon>
        <taxon>Burkholderiales</taxon>
        <taxon>Comamonadaceae</taxon>
        <taxon>Paracidovorax</taxon>
    </lineage>
</organism>
<gene>
    <name evidence="2" type="ORF">QE399_001792</name>
</gene>
<comment type="caution">
    <text evidence="2">The sequence shown here is derived from an EMBL/GenBank/DDBJ whole genome shotgun (WGS) entry which is preliminary data.</text>
</comment>
<reference evidence="2 3" key="1">
    <citation type="submission" date="2023-08" db="EMBL/GenBank/DDBJ databases">
        <title>Functional and genomic diversity of the sorghum phyllosphere microbiome.</title>
        <authorList>
            <person name="Shade A."/>
        </authorList>
    </citation>
    <scope>NUCLEOTIDE SEQUENCE [LARGE SCALE GENOMIC DNA]</scope>
    <source>
        <strain evidence="2 3">SORGH_AS_0335</strain>
    </source>
</reference>
<sequence length="267" mass="28086">MLLDTGLHQGSSLHSFMPQADLRVLAILSRPGTPLGLETLWQVCASLQRLGYPVAVLDGTAEETEDAPGLEHLLAAPSWQGSLCADTGAAGSASLAVIPAAHGLVRLAERSHWNDGSALQRLHPHFRAYALVALYAPPETMAPILRGSATVPLILAAPGAAGVVQSYQQLKHMTLHAGLQCTVASILPPGNARRAAAAEAALQTLQRCSERHLGTPLRTTTVKASNPQDIQRLALQLLENAGTMGAASPMLPASHHTDVPAHFVRSH</sequence>
<evidence type="ECO:0000313" key="2">
    <source>
        <dbReference type="EMBL" id="MDR6214103.1"/>
    </source>
</evidence>
<name>A0ABU1IC14_9BURK</name>
<accession>A0ABU1IC14</accession>
<dbReference type="RefSeq" id="WP_309828101.1">
    <property type="nucleotide sequence ID" value="NZ_JAVIZX010000001.1"/>
</dbReference>